<evidence type="ECO:0000259" key="1">
    <source>
        <dbReference type="PROSITE" id="PS50930"/>
    </source>
</evidence>
<dbReference type="InterPro" id="IPR007492">
    <property type="entry name" value="LytTR_DNA-bd_dom"/>
</dbReference>
<dbReference type="Pfam" id="PF04397">
    <property type="entry name" value="LytTR"/>
    <property type="match status" value="1"/>
</dbReference>
<keyword evidence="3" id="KW-1185">Reference proteome</keyword>
<dbReference type="PROSITE" id="PS50930">
    <property type="entry name" value="HTH_LYTTR"/>
    <property type="match status" value="1"/>
</dbReference>
<keyword evidence="2" id="KW-0238">DNA-binding</keyword>
<feature type="domain" description="HTH LytTR-type" evidence="1">
    <location>
        <begin position="30"/>
        <end position="122"/>
    </location>
</feature>
<evidence type="ECO:0000313" key="2">
    <source>
        <dbReference type="EMBL" id="PWK26400.1"/>
    </source>
</evidence>
<gene>
    <name evidence="2" type="ORF">LV89_02571</name>
</gene>
<dbReference type="AlphaFoldDB" id="A0A316ETA0"/>
<organism evidence="2 3">
    <name type="scientific">Arcicella aurantiaca</name>
    <dbReference type="NCBI Taxonomy" id="591202"/>
    <lineage>
        <taxon>Bacteria</taxon>
        <taxon>Pseudomonadati</taxon>
        <taxon>Bacteroidota</taxon>
        <taxon>Cytophagia</taxon>
        <taxon>Cytophagales</taxon>
        <taxon>Flectobacillaceae</taxon>
        <taxon>Arcicella</taxon>
    </lineage>
</organism>
<name>A0A316ETA0_9BACT</name>
<evidence type="ECO:0000313" key="3">
    <source>
        <dbReference type="Proteomes" id="UP000245489"/>
    </source>
</evidence>
<comment type="caution">
    <text evidence="2">The sequence shown here is derived from an EMBL/GenBank/DDBJ whole genome shotgun (WGS) entry which is preliminary data.</text>
</comment>
<dbReference type="Gene3D" id="2.40.50.1020">
    <property type="entry name" value="LytTr DNA-binding domain"/>
    <property type="match status" value="1"/>
</dbReference>
<sequence length="125" mass="14957">MKRFISKYNPMKKATPHFCEITNDKLFLIRSRKRISLKEIVMLRGEINYTSIHLLSGKVLIVPRTIKIFENLLSSYAFIRTHRAYLVNEYHLQEFDLHKNCVKLTNNMTALISRRRKEAFEHFLD</sequence>
<dbReference type="EMBL" id="QGGO01000012">
    <property type="protein sequence ID" value="PWK26400.1"/>
    <property type="molecule type" value="Genomic_DNA"/>
</dbReference>
<protein>
    <submittedName>
        <fullName evidence="2">LytTr DNA-binding domain-containing protein</fullName>
    </submittedName>
</protein>
<reference evidence="2 3" key="1">
    <citation type="submission" date="2018-05" db="EMBL/GenBank/DDBJ databases">
        <title>Genomic Encyclopedia of Archaeal and Bacterial Type Strains, Phase II (KMG-II): from individual species to whole genera.</title>
        <authorList>
            <person name="Goeker M."/>
        </authorList>
    </citation>
    <scope>NUCLEOTIDE SEQUENCE [LARGE SCALE GENOMIC DNA]</scope>
    <source>
        <strain evidence="2 3">DSM 22214</strain>
    </source>
</reference>
<accession>A0A316ETA0</accession>
<proteinExistence type="predicted"/>
<dbReference type="Proteomes" id="UP000245489">
    <property type="component" value="Unassembled WGS sequence"/>
</dbReference>
<dbReference type="GO" id="GO:0003677">
    <property type="term" value="F:DNA binding"/>
    <property type="evidence" value="ECO:0007669"/>
    <property type="project" value="UniProtKB-KW"/>
</dbReference>
<dbReference type="SMART" id="SM00850">
    <property type="entry name" value="LytTR"/>
    <property type="match status" value="1"/>
</dbReference>